<dbReference type="Gene3D" id="3.90.215.10">
    <property type="entry name" value="Gamma Fibrinogen, chain A, domain 1"/>
    <property type="match status" value="1"/>
</dbReference>
<organism evidence="3 4">
    <name type="scientific">Plakobranchus ocellatus</name>
    <dbReference type="NCBI Taxonomy" id="259542"/>
    <lineage>
        <taxon>Eukaryota</taxon>
        <taxon>Metazoa</taxon>
        <taxon>Spiralia</taxon>
        <taxon>Lophotrochozoa</taxon>
        <taxon>Mollusca</taxon>
        <taxon>Gastropoda</taxon>
        <taxon>Heterobranchia</taxon>
        <taxon>Euthyneura</taxon>
        <taxon>Panpulmonata</taxon>
        <taxon>Sacoglossa</taxon>
        <taxon>Placobranchoidea</taxon>
        <taxon>Plakobranchidae</taxon>
        <taxon>Plakobranchus</taxon>
    </lineage>
</organism>
<sequence length="429" mass="47093">MKVLLVTIQLITVQGIITTSYRRHAVCNLRDRINKACYTLDTAKTKLECASQCNSKPACMEFVFSLQDSSCYHHSSCSYTPSCSIFDSDLTLYILGARTMATSPPATTPPPETTTAPPQTTAALQETSAAPQETIAPLSKTSEALRETTNTQIKTTDSAFTVTVGDQCQNGGVSTGSECDCSGTGGKVGTFCEMNATACSDLQVYGYPDGNYLVTLDPNGDGSYTFDTYCSVQGASSYVELVRSSENYDTSMPFSIYQSGYKLGPNDFWIGLDPMVALTPSPRDLVFTIFYNSSEVQGNAWVKYKNVIFSKTNSGEYKVRQINVDFRFGYDFKPKNIDFSGMLPDPEVIEIYMSPIFVRFSEEGSPDTCADQLGRGWWYTNCGKTNPMGYNYKAYPGPTTQYHIRIPGVDMTKAMASDAFDYISLTLTG</sequence>
<feature type="chain" id="PRO_5043932389" evidence="1">
    <location>
        <begin position="16"/>
        <end position="429"/>
    </location>
</feature>
<dbReference type="Proteomes" id="UP000735302">
    <property type="component" value="Unassembled WGS sequence"/>
</dbReference>
<reference evidence="3 4" key="1">
    <citation type="journal article" date="2021" name="Elife">
        <title>Chloroplast acquisition without the gene transfer in kleptoplastic sea slugs, Plakobranchus ocellatus.</title>
        <authorList>
            <person name="Maeda T."/>
            <person name="Takahashi S."/>
            <person name="Yoshida T."/>
            <person name="Shimamura S."/>
            <person name="Takaki Y."/>
            <person name="Nagai Y."/>
            <person name="Toyoda A."/>
            <person name="Suzuki Y."/>
            <person name="Arimoto A."/>
            <person name="Ishii H."/>
            <person name="Satoh N."/>
            <person name="Nishiyama T."/>
            <person name="Hasebe M."/>
            <person name="Maruyama T."/>
            <person name="Minagawa J."/>
            <person name="Obokata J."/>
            <person name="Shigenobu S."/>
        </authorList>
    </citation>
    <scope>NUCLEOTIDE SEQUENCE [LARGE SCALE GENOMIC DNA]</scope>
</reference>
<evidence type="ECO:0000313" key="4">
    <source>
        <dbReference type="Proteomes" id="UP000735302"/>
    </source>
</evidence>
<dbReference type="InterPro" id="IPR014716">
    <property type="entry name" value="Fibrinogen_a/b/g_C_1"/>
</dbReference>
<evidence type="ECO:0000256" key="1">
    <source>
        <dbReference type="SAM" id="SignalP"/>
    </source>
</evidence>
<dbReference type="Gene3D" id="4.10.530.10">
    <property type="entry name" value="Gamma-fibrinogen Carboxyl Terminal Fragment, domain 2"/>
    <property type="match status" value="1"/>
</dbReference>
<dbReference type="SUPFAM" id="SSF56496">
    <property type="entry name" value="Fibrinogen C-terminal domain-like"/>
    <property type="match status" value="1"/>
</dbReference>
<feature type="signal peptide" evidence="1">
    <location>
        <begin position="1"/>
        <end position="15"/>
    </location>
</feature>
<name>A0AAV4C315_9GAST</name>
<keyword evidence="1" id="KW-0732">Signal</keyword>
<accession>A0AAV4C315</accession>
<comment type="caution">
    <text evidence="3">The sequence shown here is derived from an EMBL/GenBank/DDBJ whole genome shotgun (WGS) entry which is preliminary data.</text>
</comment>
<dbReference type="Pfam" id="PF00147">
    <property type="entry name" value="Fibrinogen_C"/>
    <property type="match status" value="1"/>
</dbReference>
<keyword evidence="4" id="KW-1185">Reference proteome</keyword>
<dbReference type="InterPro" id="IPR036056">
    <property type="entry name" value="Fibrinogen-like_C"/>
</dbReference>
<proteinExistence type="predicted"/>
<dbReference type="EMBL" id="BLXT01005881">
    <property type="protein sequence ID" value="GFO27070.1"/>
    <property type="molecule type" value="Genomic_DNA"/>
</dbReference>
<dbReference type="AlphaFoldDB" id="A0AAV4C315"/>
<dbReference type="InterPro" id="IPR002181">
    <property type="entry name" value="Fibrinogen_a/b/g_C_dom"/>
</dbReference>
<evidence type="ECO:0000259" key="2">
    <source>
        <dbReference type="Pfam" id="PF00147"/>
    </source>
</evidence>
<gene>
    <name evidence="3" type="ORF">PoB_005357500</name>
</gene>
<protein>
    <submittedName>
        <fullName evidence="3">Superoxide dismutase 1, soluble [latimeria chalumnae]</fullName>
    </submittedName>
</protein>
<feature type="domain" description="Fibrinogen C-terminal" evidence="2">
    <location>
        <begin position="199"/>
        <end position="394"/>
    </location>
</feature>
<evidence type="ECO:0000313" key="3">
    <source>
        <dbReference type="EMBL" id="GFO27070.1"/>
    </source>
</evidence>